<gene>
    <name evidence="2" type="ORF">Aco03nite_032800</name>
</gene>
<dbReference type="Pfam" id="PF13649">
    <property type="entry name" value="Methyltransf_25"/>
    <property type="match status" value="1"/>
</dbReference>
<dbReference type="SUPFAM" id="SSF53335">
    <property type="entry name" value="S-adenosyl-L-methionine-dependent methyltransferases"/>
    <property type="match status" value="1"/>
</dbReference>
<dbReference type="InterPro" id="IPR029063">
    <property type="entry name" value="SAM-dependent_MTases_sf"/>
</dbReference>
<name>A0ABQ3X8P2_9ACTN</name>
<organism evidence="2 3">
    <name type="scientific">Actinoplanes couchii</name>
    <dbReference type="NCBI Taxonomy" id="403638"/>
    <lineage>
        <taxon>Bacteria</taxon>
        <taxon>Bacillati</taxon>
        <taxon>Actinomycetota</taxon>
        <taxon>Actinomycetes</taxon>
        <taxon>Micromonosporales</taxon>
        <taxon>Micromonosporaceae</taxon>
        <taxon>Actinoplanes</taxon>
    </lineage>
</organism>
<dbReference type="InterPro" id="IPR041698">
    <property type="entry name" value="Methyltransf_25"/>
</dbReference>
<accession>A0ABQ3X8P2</accession>
<proteinExistence type="predicted"/>
<keyword evidence="3" id="KW-1185">Reference proteome</keyword>
<evidence type="ECO:0000313" key="3">
    <source>
        <dbReference type="Proteomes" id="UP000612282"/>
    </source>
</evidence>
<dbReference type="RefSeq" id="WP_203796063.1">
    <property type="nucleotide sequence ID" value="NZ_BAAAQE010000036.1"/>
</dbReference>
<reference evidence="2 3" key="1">
    <citation type="submission" date="2021-01" db="EMBL/GenBank/DDBJ databases">
        <title>Whole genome shotgun sequence of Actinoplanes couchii NBRC 106145.</title>
        <authorList>
            <person name="Komaki H."/>
            <person name="Tamura T."/>
        </authorList>
    </citation>
    <scope>NUCLEOTIDE SEQUENCE [LARGE SCALE GENOMIC DNA]</scope>
    <source>
        <strain evidence="2 3">NBRC 106145</strain>
    </source>
</reference>
<dbReference type="Gene3D" id="3.40.50.150">
    <property type="entry name" value="Vaccinia Virus protein VP39"/>
    <property type="match status" value="1"/>
</dbReference>
<sequence>MSDDRFVRAFDTASSDFERLGQYLWKPVGQATVELTGPAEGQRVLDACCGNGASAIPAARRVGAQGLVDAVDMSAGMIGELRSLAAGLPQLHAHVADVASWPGSGYDVVQAVLGVFFFPDMAAGTEHLVSRAAPGGRVGVTIWRRGAVEAAGTHLRDAVATVTGTAPAKRPTGPIDAVNEAGAFRDWLADRGLDDVAVTTHELRLHLTPEVAWLLVTGSGYVAALSGLDPAAIGRVREAYLDSLYRSGTDELDATTLIGVGTRAVSRRSSAG</sequence>
<dbReference type="CDD" id="cd02440">
    <property type="entry name" value="AdoMet_MTases"/>
    <property type="match status" value="1"/>
</dbReference>
<dbReference type="Proteomes" id="UP000612282">
    <property type="component" value="Unassembled WGS sequence"/>
</dbReference>
<feature type="domain" description="Methyltransferase" evidence="1">
    <location>
        <begin position="44"/>
        <end position="136"/>
    </location>
</feature>
<protein>
    <recommendedName>
        <fullName evidence="1">Methyltransferase domain-containing protein</fullName>
    </recommendedName>
</protein>
<comment type="caution">
    <text evidence="2">The sequence shown here is derived from an EMBL/GenBank/DDBJ whole genome shotgun (WGS) entry which is preliminary data.</text>
</comment>
<evidence type="ECO:0000259" key="1">
    <source>
        <dbReference type="Pfam" id="PF13649"/>
    </source>
</evidence>
<evidence type="ECO:0000313" key="2">
    <source>
        <dbReference type="EMBL" id="GID54876.1"/>
    </source>
</evidence>
<dbReference type="EMBL" id="BOMG01000042">
    <property type="protein sequence ID" value="GID54876.1"/>
    <property type="molecule type" value="Genomic_DNA"/>
</dbReference>